<keyword evidence="4 7" id="KW-0413">Isomerase</keyword>
<comment type="cofactor">
    <cofactor evidence="1">
        <name>adenosylcob(III)alamin</name>
        <dbReference type="ChEBI" id="CHEBI:18408"/>
    </cofactor>
</comment>
<organism evidence="7 8">
    <name type="scientific">Neobacillus rhizosphaerae</name>
    <dbReference type="NCBI Taxonomy" id="2880965"/>
    <lineage>
        <taxon>Bacteria</taxon>
        <taxon>Bacillati</taxon>
        <taxon>Bacillota</taxon>
        <taxon>Bacilli</taxon>
        <taxon>Bacillales</taxon>
        <taxon>Bacillaceae</taxon>
        <taxon>Neobacillus</taxon>
    </lineage>
</organism>
<dbReference type="PANTHER" id="PTHR48101">
    <property type="entry name" value="METHYLMALONYL-COA MUTASE, MITOCHONDRIAL-RELATED"/>
    <property type="match status" value="1"/>
</dbReference>
<keyword evidence="8" id="KW-1185">Reference proteome</keyword>
<dbReference type="EC" id="5.4.99.-" evidence="7"/>
<dbReference type="PROSITE" id="PS51332">
    <property type="entry name" value="B12_BINDING"/>
    <property type="match status" value="1"/>
</dbReference>
<evidence type="ECO:0000256" key="5">
    <source>
        <dbReference type="ARBA" id="ARBA00023285"/>
    </source>
</evidence>
<dbReference type="Proteomes" id="UP000838308">
    <property type="component" value="Unassembled WGS sequence"/>
</dbReference>
<keyword evidence="2" id="KW-0846">Cobalamin</keyword>
<dbReference type="Gene3D" id="3.40.50.280">
    <property type="entry name" value="Cobalamin-binding domain"/>
    <property type="match status" value="1"/>
</dbReference>
<dbReference type="RefSeq" id="WP_248735133.1">
    <property type="nucleotide sequence ID" value="NZ_CALBWS010000010.1"/>
</dbReference>
<dbReference type="PANTHER" id="PTHR48101:SF1">
    <property type="entry name" value="METHYLMALONYL-COA MUTASE, LARGE SUBUNIT"/>
    <property type="match status" value="1"/>
</dbReference>
<keyword evidence="5" id="KW-0170">Cobalt</keyword>
<evidence type="ECO:0000259" key="6">
    <source>
        <dbReference type="PROSITE" id="PS51332"/>
    </source>
</evidence>
<evidence type="ECO:0000256" key="1">
    <source>
        <dbReference type="ARBA" id="ARBA00001922"/>
    </source>
</evidence>
<evidence type="ECO:0000313" key="7">
    <source>
        <dbReference type="EMBL" id="CAH2714831.1"/>
    </source>
</evidence>
<comment type="caution">
    <text evidence="7">The sequence shown here is derived from an EMBL/GenBank/DDBJ whole genome shotgun (WGS) entry which is preliminary data.</text>
</comment>
<dbReference type="InterPro" id="IPR006158">
    <property type="entry name" value="Cobalamin-bd"/>
</dbReference>
<evidence type="ECO:0000313" key="8">
    <source>
        <dbReference type="Proteomes" id="UP000838308"/>
    </source>
</evidence>
<proteinExistence type="predicted"/>
<dbReference type="GO" id="GO:0016853">
    <property type="term" value="F:isomerase activity"/>
    <property type="evidence" value="ECO:0007669"/>
    <property type="project" value="UniProtKB-KW"/>
</dbReference>
<dbReference type="InterPro" id="IPR006159">
    <property type="entry name" value="Acid_CoA_mut_C"/>
</dbReference>
<dbReference type="EMBL" id="CALBWS010000010">
    <property type="protein sequence ID" value="CAH2714831.1"/>
    <property type="molecule type" value="Genomic_DNA"/>
</dbReference>
<dbReference type="Pfam" id="PF02310">
    <property type="entry name" value="B12-binding"/>
    <property type="match status" value="1"/>
</dbReference>
<accession>A0ABN8KQM1</accession>
<dbReference type="SUPFAM" id="SSF52242">
    <property type="entry name" value="Cobalamin (vitamin B12)-binding domain"/>
    <property type="match status" value="1"/>
</dbReference>
<gene>
    <name evidence="7" type="ORF">BACCIP111895_02007</name>
</gene>
<feature type="domain" description="B12-binding" evidence="6">
    <location>
        <begin position="4"/>
        <end position="131"/>
    </location>
</feature>
<evidence type="ECO:0000256" key="4">
    <source>
        <dbReference type="ARBA" id="ARBA00023235"/>
    </source>
</evidence>
<keyword evidence="3" id="KW-0479">Metal-binding</keyword>
<evidence type="ECO:0000256" key="2">
    <source>
        <dbReference type="ARBA" id="ARBA00022628"/>
    </source>
</evidence>
<sequence>MERQIKVLVTKIGLDGHDRGARVVASSFRNAGMEVIYTSPWQKIEDVVNITLQEDVDIVAISSLAYDHLIVPKLIEALQSEGLGDKKVLVGGIIPREDEEMLLNAGVKKIFHPGETLDSIVEYVENIMGKTSMK</sequence>
<dbReference type="InterPro" id="IPR036724">
    <property type="entry name" value="Cobalamin-bd_sf"/>
</dbReference>
<name>A0ABN8KQM1_9BACI</name>
<evidence type="ECO:0000256" key="3">
    <source>
        <dbReference type="ARBA" id="ARBA00022723"/>
    </source>
</evidence>
<reference evidence="7" key="1">
    <citation type="submission" date="2022-04" db="EMBL/GenBank/DDBJ databases">
        <authorList>
            <person name="Criscuolo A."/>
        </authorList>
    </citation>
    <scope>NUCLEOTIDE SEQUENCE</scope>
    <source>
        <strain evidence="7">CIP111895</strain>
    </source>
</reference>
<dbReference type="NCBIfam" id="TIGR00640">
    <property type="entry name" value="acid_CoA_mut_C"/>
    <property type="match status" value="1"/>
</dbReference>
<protein>
    <submittedName>
        <fullName evidence="7">Pivalyl-CoA mutase small subunit</fullName>
        <ecNumber evidence="7">5.4.99.-</ecNumber>
    </submittedName>
</protein>